<evidence type="ECO:0000256" key="1">
    <source>
        <dbReference type="ARBA" id="ARBA00004651"/>
    </source>
</evidence>
<keyword evidence="8" id="KW-0012">Acyltransferase</keyword>
<evidence type="ECO:0000256" key="4">
    <source>
        <dbReference type="ARBA" id="ARBA00022989"/>
    </source>
</evidence>
<accession>A0ABU2D5T5</accession>
<name>A0ABU2D5T5_9EURY</name>
<keyword evidence="5 6" id="KW-0472">Membrane</keyword>
<organism evidence="8 9">
    <name type="scientific">Methanosarcina baikalica</name>
    <dbReference type="NCBI Taxonomy" id="3073890"/>
    <lineage>
        <taxon>Archaea</taxon>
        <taxon>Methanobacteriati</taxon>
        <taxon>Methanobacteriota</taxon>
        <taxon>Stenosarchaea group</taxon>
        <taxon>Methanomicrobia</taxon>
        <taxon>Methanosarcinales</taxon>
        <taxon>Methanosarcinaceae</taxon>
        <taxon>Methanosarcina</taxon>
    </lineage>
</organism>
<dbReference type="RefSeq" id="WP_310577355.1">
    <property type="nucleotide sequence ID" value="NZ_JAVKPK010000148.1"/>
</dbReference>
<dbReference type="InterPro" id="IPR002656">
    <property type="entry name" value="Acyl_transf_3_dom"/>
</dbReference>
<keyword evidence="8" id="KW-0808">Transferase</keyword>
<evidence type="ECO:0000256" key="5">
    <source>
        <dbReference type="ARBA" id="ARBA00023136"/>
    </source>
</evidence>
<evidence type="ECO:0000256" key="2">
    <source>
        <dbReference type="ARBA" id="ARBA00022475"/>
    </source>
</evidence>
<evidence type="ECO:0000256" key="3">
    <source>
        <dbReference type="ARBA" id="ARBA00022692"/>
    </source>
</evidence>
<feature type="transmembrane region" description="Helical" evidence="6">
    <location>
        <begin position="57"/>
        <end position="77"/>
    </location>
</feature>
<evidence type="ECO:0000256" key="6">
    <source>
        <dbReference type="SAM" id="Phobius"/>
    </source>
</evidence>
<keyword evidence="9" id="KW-1185">Reference proteome</keyword>
<feature type="transmembrane region" description="Helical" evidence="6">
    <location>
        <begin position="9"/>
        <end position="29"/>
    </location>
</feature>
<evidence type="ECO:0000313" key="8">
    <source>
        <dbReference type="EMBL" id="MDR7667331.1"/>
    </source>
</evidence>
<reference evidence="9" key="1">
    <citation type="submission" date="2023-07" db="EMBL/GenBank/DDBJ databases">
        <title>Whole-genome sequencing of a new Methanosarcina sp. Z-7115.</title>
        <authorList>
            <person name="Zhilina T.N."/>
            <person name="Merkel A.Y."/>
        </authorList>
    </citation>
    <scope>NUCLEOTIDE SEQUENCE [LARGE SCALE GENOMIC DNA]</scope>
    <source>
        <strain evidence="9">Z-7115</strain>
    </source>
</reference>
<feature type="domain" description="Acyltransferase 3" evidence="7">
    <location>
        <begin position="12"/>
        <end position="184"/>
    </location>
</feature>
<dbReference type="PANTHER" id="PTHR40074:SF2">
    <property type="entry name" value="O-ACETYLTRANSFERASE WECH"/>
    <property type="match status" value="1"/>
</dbReference>
<comment type="subcellular location">
    <subcellularLocation>
        <location evidence="1">Cell membrane</location>
        <topology evidence="1">Multi-pass membrane protein</topology>
    </subcellularLocation>
</comment>
<keyword evidence="3 6" id="KW-0812">Transmembrane</keyword>
<gene>
    <name evidence="8" type="ORF">RG963_16455</name>
</gene>
<comment type="caution">
    <text evidence="8">The sequence shown here is derived from an EMBL/GenBank/DDBJ whole genome shotgun (WGS) entry which is preliminary data.</text>
</comment>
<feature type="transmembrane region" description="Helical" evidence="6">
    <location>
        <begin position="98"/>
        <end position="121"/>
    </location>
</feature>
<dbReference type="GO" id="GO:0016746">
    <property type="term" value="F:acyltransferase activity"/>
    <property type="evidence" value="ECO:0007669"/>
    <property type="project" value="UniProtKB-KW"/>
</dbReference>
<evidence type="ECO:0000259" key="7">
    <source>
        <dbReference type="Pfam" id="PF01757"/>
    </source>
</evidence>
<proteinExistence type="predicted"/>
<feature type="transmembrane region" description="Helical" evidence="6">
    <location>
        <begin position="175"/>
        <end position="193"/>
    </location>
</feature>
<sequence>MMTEKKNRLLIFDLLRIISIILIVALHVAEEKVPSLSSFLAPLLTNIGIGNIINDALGNWGVIIFIIVSGAVIEYTYGPKLSSNFNYRNFMEKRLIRIYPAYWLSLGLAIAFDKVFLNLPVSPVEFLKSFTGFQTYFQEQVLGGEINGVGWFVGLIVVMYLLYPMLSKILKEYGFPALFFIILLSYFIGMSLPVGAQNTPYWCPLARLSDFTLGIYIIQKGAYPRYETKSQVIKFLSDLSFPMFLTNFFLARMFRILPDGNYINVVVYIFALFFFSLVIYYFDISFKIAYETYRDRTINAVKSLCGFIRGTFTSV</sequence>
<dbReference type="EMBL" id="JAVKPK010000148">
    <property type="protein sequence ID" value="MDR7667331.1"/>
    <property type="molecule type" value="Genomic_DNA"/>
</dbReference>
<keyword evidence="4 6" id="KW-1133">Transmembrane helix</keyword>
<feature type="transmembrane region" description="Helical" evidence="6">
    <location>
        <begin position="262"/>
        <end position="282"/>
    </location>
</feature>
<protein>
    <submittedName>
        <fullName evidence="8">Acyltransferase family protein</fullName>
    </submittedName>
</protein>
<dbReference type="Pfam" id="PF01757">
    <property type="entry name" value="Acyl_transf_3"/>
    <property type="match status" value="1"/>
</dbReference>
<feature type="transmembrane region" description="Helical" evidence="6">
    <location>
        <begin position="141"/>
        <end position="163"/>
    </location>
</feature>
<keyword evidence="2" id="KW-1003">Cell membrane</keyword>
<evidence type="ECO:0000313" key="9">
    <source>
        <dbReference type="Proteomes" id="UP001246244"/>
    </source>
</evidence>
<dbReference type="PANTHER" id="PTHR40074">
    <property type="entry name" value="O-ACETYLTRANSFERASE WECH"/>
    <property type="match status" value="1"/>
</dbReference>
<dbReference type="Proteomes" id="UP001246244">
    <property type="component" value="Unassembled WGS sequence"/>
</dbReference>